<comment type="cofactor">
    <cofactor evidence="17">
        <name>Fe cation</name>
        <dbReference type="ChEBI" id="CHEBI:24875"/>
    </cofactor>
    <text evidence="17">Binds 2 iron ions per subunit.</text>
</comment>
<dbReference type="InterPro" id="IPR002680">
    <property type="entry name" value="AOX"/>
</dbReference>
<dbReference type="CDD" id="cd01053">
    <property type="entry name" value="AOX"/>
    <property type="match status" value="1"/>
</dbReference>
<dbReference type="GO" id="GO:0010230">
    <property type="term" value="P:alternative respiration"/>
    <property type="evidence" value="ECO:0007669"/>
    <property type="project" value="TreeGrafter"/>
</dbReference>
<dbReference type="PANTHER" id="PTHR31803:SF6">
    <property type="entry name" value="UBIQUINOL OXIDASE 2, MITOCHONDRIAL"/>
    <property type="match status" value="1"/>
</dbReference>
<reference evidence="18" key="2">
    <citation type="submission" date="2017-06" db="EMBL/GenBank/DDBJ databases">
        <title>The pomegranate genome and the genomics of punicalagin biosynthesis.</title>
        <authorList>
            <person name="Xu C."/>
        </authorList>
    </citation>
    <scope>NUCLEOTIDE SEQUENCE [LARGE SCALE GENOMIC DNA]</scope>
    <source>
        <tissue evidence="18">Fresh leaf</tissue>
    </source>
</reference>
<dbReference type="GO" id="GO:0102721">
    <property type="term" value="F:ubiquinol:oxygen oxidoreductase activity"/>
    <property type="evidence" value="ECO:0007669"/>
    <property type="project" value="UniProtKB-EC"/>
</dbReference>
<dbReference type="GeneID" id="116194247"/>
<dbReference type="EMBL" id="MTKT01005898">
    <property type="protein sequence ID" value="OWM63598.1"/>
    <property type="molecule type" value="Genomic_DNA"/>
</dbReference>
<dbReference type="AlphaFoldDB" id="A0A218VTT0"/>
<dbReference type="OrthoDB" id="16906at2759"/>
<comment type="subcellular location">
    <subcellularLocation>
        <location evidence="2">Mitochondrion inner membrane</location>
        <topology evidence="2">Multi-pass membrane protein</topology>
    </subcellularLocation>
</comment>
<keyword evidence="6 17" id="KW-0679">Respiratory chain</keyword>
<evidence type="ECO:0000256" key="5">
    <source>
        <dbReference type="ARBA" id="ARBA00022448"/>
    </source>
</evidence>
<evidence type="ECO:0000256" key="6">
    <source>
        <dbReference type="ARBA" id="ARBA00022660"/>
    </source>
</evidence>
<reference evidence="19" key="1">
    <citation type="journal article" date="2017" name="Plant J.">
        <title>The pomegranate (Punica granatum L.) genome and the genomics of punicalagin biosynthesis.</title>
        <authorList>
            <person name="Qin G."/>
            <person name="Xu C."/>
            <person name="Ming R."/>
            <person name="Tang H."/>
            <person name="Guyot R."/>
            <person name="Kramer E.M."/>
            <person name="Hu Y."/>
            <person name="Yi X."/>
            <person name="Qi Y."/>
            <person name="Xu X."/>
            <person name="Gao Z."/>
            <person name="Pan H."/>
            <person name="Jian J."/>
            <person name="Tian Y."/>
            <person name="Yue Z."/>
            <person name="Xu Y."/>
        </authorList>
    </citation>
    <scope>NUCLEOTIDE SEQUENCE [LARGE SCALE GENOMIC DNA]</scope>
    <source>
        <strain evidence="19">cv. Dabenzi</strain>
    </source>
</reference>
<evidence type="ECO:0000256" key="9">
    <source>
        <dbReference type="ARBA" id="ARBA00022792"/>
    </source>
</evidence>
<dbReference type="RefSeq" id="XP_031378868.1">
    <property type="nucleotide sequence ID" value="XM_031523008.1"/>
</dbReference>
<organism evidence="18 19">
    <name type="scientific">Punica granatum</name>
    <name type="common">Pomegranate</name>
    <dbReference type="NCBI Taxonomy" id="22663"/>
    <lineage>
        <taxon>Eukaryota</taxon>
        <taxon>Viridiplantae</taxon>
        <taxon>Streptophyta</taxon>
        <taxon>Embryophyta</taxon>
        <taxon>Tracheophyta</taxon>
        <taxon>Spermatophyta</taxon>
        <taxon>Magnoliopsida</taxon>
        <taxon>eudicotyledons</taxon>
        <taxon>Gunneridae</taxon>
        <taxon>Pentapetalae</taxon>
        <taxon>rosids</taxon>
        <taxon>malvids</taxon>
        <taxon>Myrtales</taxon>
        <taxon>Lythraceae</taxon>
        <taxon>Punica</taxon>
    </lineage>
</organism>
<keyword evidence="5" id="KW-0813">Transport</keyword>
<proteinExistence type="inferred from homology"/>
<dbReference type="PANTHER" id="PTHR31803">
    <property type="entry name" value="ALTERNATIVE OXIDASE"/>
    <property type="match status" value="1"/>
</dbReference>
<evidence type="ECO:0000256" key="11">
    <source>
        <dbReference type="ARBA" id="ARBA00022982"/>
    </source>
</evidence>
<keyword evidence="10" id="KW-0809">Transit peptide</keyword>
<dbReference type="Proteomes" id="UP000515151">
    <property type="component" value="Chromosome 2"/>
</dbReference>
<comment type="catalytic activity">
    <reaction evidence="1 17">
        <text>2 a ubiquinol + O2 = 2 a ubiquinone + 2 H2O</text>
        <dbReference type="Rhea" id="RHEA:30255"/>
        <dbReference type="Rhea" id="RHEA-COMP:9565"/>
        <dbReference type="Rhea" id="RHEA-COMP:9566"/>
        <dbReference type="ChEBI" id="CHEBI:15377"/>
        <dbReference type="ChEBI" id="CHEBI:15379"/>
        <dbReference type="ChEBI" id="CHEBI:16389"/>
        <dbReference type="ChEBI" id="CHEBI:17976"/>
        <dbReference type="EC" id="1.10.3.11"/>
    </reaction>
</comment>
<name>A0A218VTT0_PUNGR</name>
<dbReference type="FunFam" id="1.20.1260.140:FF:000001">
    <property type="entry name" value="Ubiquinol oxidase"/>
    <property type="match status" value="1"/>
</dbReference>
<keyword evidence="14 17" id="KW-0408">Iron</keyword>
<dbReference type="Proteomes" id="UP000197138">
    <property type="component" value="Unassembled WGS sequence"/>
</dbReference>
<keyword evidence="11 17" id="KW-0249">Electron transport</keyword>
<evidence type="ECO:0000256" key="10">
    <source>
        <dbReference type="ARBA" id="ARBA00022946"/>
    </source>
</evidence>
<keyword evidence="16 17" id="KW-0472">Membrane</keyword>
<evidence type="ECO:0000256" key="3">
    <source>
        <dbReference type="ARBA" id="ARBA00008388"/>
    </source>
</evidence>
<evidence type="ECO:0000256" key="4">
    <source>
        <dbReference type="ARBA" id="ARBA00011748"/>
    </source>
</evidence>
<keyword evidence="12" id="KW-1133">Transmembrane helix</keyword>
<evidence type="ECO:0000256" key="7">
    <source>
        <dbReference type="ARBA" id="ARBA00022692"/>
    </source>
</evidence>
<keyword evidence="9" id="KW-0999">Mitochondrion inner membrane</keyword>
<dbReference type="GO" id="GO:0098803">
    <property type="term" value="C:respiratory chain complex"/>
    <property type="evidence" value="ECO:0007669"/>
    <property type="project" value="UniProtKB-UniRule"/>
</dbReference>
<comment type="subunit">
    <text evidence="4">Homodimer; disulfide-linked.</text>
</comment>
<keyword evidence="8 17" id="KW-0479">Metal-binding</keyword>
<evidence type="ECO:0000256" key="17">
    <source>
        <dbReference type="RuleBase" id="RU003779"/>
    </source>
</evidence>
<comment type="similarity">
    <text evidence="3 17">Belongs to the alternative oxidase family.</text>
</comment>
<evidence type="ECO:0000256" key="16">
    <source>
        <dbReference type="ARBA" id="ARBA00023136"/>
    </source>
</evidence>
<sequence length="349" mass="39525">MNRAVAARSLVRCLIRNGGGNRHQILWYSSSSSLARPSVTELWRQSGASGGGVVQHWVRTMSSGAAGAAVKEKENGTVEKALQEAKEKKEKESGSQVEVSSYWGVTRPKITKEDGTEWPWNCFMPWETYRADLSIDLKKHHVPKTFADKVAYRTVKLLRIPTDIFFQRRYGCRAMMLETVAAVPGMVGGMLLHLRSLRKFEQSGGWIKALLEEAENERMHLMTMVELVKPKWYERLLVLAVQGVFFNAYFVLYLLSPKLAHRVVGYLEEEAIHSYTEYLKDIDSGAIENAPAPAIAIDYWRLPKDATLKDVITVIRADEAHHRDVNHFASDIHFQGKELKESPAPLGYH</sequence>
<evidence type="ECO:0000313" key="18">
    <source>
        <dbReference type="EMBL" id="OWM63598.1"/>
    </source>
</evidence>
<evidence type="ECO:0000256" key="1">
    <source>
        <dbReference type="ARBA" id="ARBA00001192"/>
    </source>
</evidence>
<dbReference type="GO" id="GO:0005743">
    <property type="term" value="C:mitochondrial inner membrane"/>
    <property type="evidence" value="ECO:0007669"/>
    <property type="project" value="UniProtKB-SubCell"/>
</dbReference>
<evidence type="ECO:0000256" key="15">
    <source>
        <dbReference type="ARBA" id="ARBA00023128"/>
    </source>
</evidence>
<keyword evidence="7 17" id="KW-0812">Transmembrane</keyword>
<evidence type="ECO:0000256" key="8">
    <source>
        <dbReference type="ARBA" id="ARBA00022723"/>
    </source>
</evidence>
<dbReference type="GO" id="GO:0046872">
    <property type="term" value="F:metal ion binding"/>
    <property type="evidence" value="ECO:0007669"/>
    <property type="project" value="UniProtKB-UniRule"/>
</dbReference>
<evidence type="ECO:0000256" key="13">
    <source>
        <dbReference type="ARBA" id="ARBA00023002"/>
    </source>
</evidence>
<dbReference type="GO" id="GO:0009916">
    <property type="term" value="F:alternative oxidase activity"/>
    <property type="evidence" value="ECO:0007669"/>
    <property type="project" value="UniProtKB-UniRule"/>
</dbReference>
<evidence type="ECO:0000256" key="12">
    <source>
        <dbReference type="ARBA" id="ARBA00022989"/>
    </source>
</evidence>
<evidence type="ECO:0000313" key="20">
    <source>
        <dbReference type="Proteomes" id="UP000515151"/>
    </source>
</evidence>
<evidence type="ECO:0000256" key="2">
    <source>
        <dbReference type="ARBA" id="ARBA00004448"/>
    </source>
</evidence>
<evidence type="ECO:0000256" key="14">
    <source>
        <dbReference type="ARBA" id="ARBA00023004"/>
    </source>
</evidence>
<reference evidence="21" key="4">
    <citation type="submission" date="2025-04" db="UniProtKB">
        <authorList>
            <consortium name="RefSeq"/>
        </authorList>
    </citation>
    <scope>IDENTIFICATION</scope>
    <source>
        <tissue evidence="21">Leaf</tissue>
    </source>
</reference>
<dbReference type="InterPro" id="IPR038659">
    <property type="entry name" value="AOX_sf"/>
</dbReference>
<keyword evidence="20" id="KW-1185">Reference proteome</keyword>
<dbReference type="Pfam" id="PF01786">
    <property type="entry name" value="AOX"/>
    <property type="match status" value="1"/>
</dbReference>
<dbReference type="EC" id="1.10.3.11" evidence="17"/>
<dbReference type="GO" id="GO:0106292">
    <property type="term" value="F:superoxide-generating NADPH oxidase activity"/>
    <property type="evidence" value="ECO:0007669"/>
    <property type="project" value="UniProtKB-ARBA"/>
</dbReference>
<protein>
    <recommendedName>
        <fullName evidence="17">Ubiquinol oxidase</fullName>
        <ecNumber evidence="17">1.10.3.11</ecNumber>
    </recommendedName>
</protein>
<reference evidence="20" key="3">
    <citation type="journal article" date="2020" name="Plant Biotechnol. J.">
        <title>The pomegranate (Punica granatum L.) draft genome dissects genetic divergence between soft- and hard-seeded cultivars.</title>
        <authorList>
            <person name="Luo X."/>
            <person name="Li H."/>
            <person name="Wu Z."/>
            <person name="Yao W."/>
            <person name="Zhao P."/>
            <person name="Cao D."/>
            <person name="Yu H."/>
            <person name="Li K."/>
            <person name="Poudel K."/>
            <person name="Zhao D."/>
            <person name="Zhang F."/>
            <person name="Xia X."/>
            <person name="Chen L."/>
            <person name="Wang Q."/>
            <person name="Jing D."/>
            <person name="Cao S."/>
        </authorList>
    </citation>
    <scope>NUCLEOTIDE SEQUENCE [LARGE SCALE GENOMIC DNA]</scope>
</reference>
<dbReference type="Gene3D" id="1.20.1260.140">
    <property type="entry name" value="Alternative oxidase"/>
    <property type="match status" value="1"/>
</dbReference>
<evidence type="ECO:0000313" key="19">
    <source>
        <dbReference type="Proteomes" id="UP000197138"/>
    </source>
</evidence>
<evidence type="ECO:0000313" key="21">
    <source>
        <dbReference type="RefSeq" id="XP_031378868.1"/>
    </source>
</evidence>
<accession>A0A218VTT0</accession>
<keyword evidence="13 17" id="KW-0560">Oxidoreductase</keyword>
<gene>
    <name evidence="21" type="primary">LOC116194247</name>
    <name evidence="18" type="ORF">CDL15_Pgr008141</name>
</gene>
<keyword evidence="15" id="KW-0496">Mitochondrion</keyword>